<evidence type="ECO:0000313" key="2">
    <source>
        <dbReference type="Proteomes" id="UP001497453"/>
    </source>
</evidence>
<protein>
    <recommendedName>
        <fullName evidence="3">F-box domain-containing protein</fullName>
    </recommendedName>
</protein>
<dbReference type="EMBL" id="OZ037949">
    <property type="protein sequence ID" value="CAL1710868.1"/>
    <property type="molecule type" value="Genomic_DNA"/>
</dbReference>
<evidence type="ECO:0008006" key="3">
    <source>
        <dbReference type="Google" id="ProtNLM"/>
    </source>
</evidence>
<organism evidence="1 2">
    <name type="scientific">Somion occarium</name>
    <dbReference type="NCBI Taxonomy" id="3059160"/>
    <lineage>
        <taxon>Eukaryota</taxon>
        <taxon>Fungi</taxon>
        <taxon>Dikarya</taxon>
        <taxon>Basidiomycota</taxon>
        <taxon>Agaricomycotina</taxon>
        <taxon>Agaricomycetes</taxon>
        <taxon>Polyporales</taxon>
        <taxon>Cerrenaceae</taxon>
        <taxon>Somion</taxon>
    </lineage>
</organism>
<reference evidence="2" key="1">
    <citation type="submission" date="2024-04" db="EMBL/GenBank/DDBJ databases">
        <authorList>
            <person name="Shaw F."/>
            <person name="Minotto A."/>
        </authorList>
    </citation>
    <scope>NUCLEOTIDE SEQUENCE [LARGE SCALE GENOMIC DNA]</scope>
</reference>
<dbReference type="Proteomes" id="UP001497453">
    <property type="component" value="Chromosome 6"/>
</dbReference>
<name>A0ABP1DST1_9APHY</name>
<proteinExistence type="predicted"/>
<gene>
    <name evidence="1" type="ORF">GFSPODELE1_LOCUS8049</name>
</gene>
<keyword evidence="2" id="KW-1185">Reference proteome</keyword>
<sequence>MSSIVIPQNLVKEVLIASCGYLADDTSTLRTCCLLSRDFMDSARRTLFDTIHIENSRRTFDSFAIFLIQNPHIGCYIRRLKLSGHDIDYEFQYMMRHTATPPRAILSMDTLASILIRLPNLHILEFRHLRFTPGLFKQSLRPISLQKLLFSFVGSRSDRLDNFTNILALFSNVEILHIGAMELRLTGSPMDQETVINELLGVPELRELKAQQLELYTGNPTLQLMCNIILKTPSVNTHLDMHALSGLERNRSLRTVNTEMWASYPAPRPGYDASNTRF</sequence>
<accession>A0ABP1DST1</accession>
<evidence type="ECO:0000313" key="1">
    <source>
        <dbReference type="EMBL" id="CAL1710868.1"/>
    </source>
</evidence>